<dbReference type="SUPFAM" id="SSF52172">
    <property type="entry name" value="CheY-like"/>
    <property type="match status" value="1"/>
</dbReference>
<comment type="caution">
    <text evidence="3">The sequence shown here is derived from an EMBL/GenBank/DDBJ whole genome shotgun (WGS) entry which is preliminary data.</text>
</comment>
<organism evidence="3 4">
    <name type="scientific">Trifolium pratense</name>
    <name type="common">Red clover</name>
    <dbReference type="NCBI Taxonomy" id="57577"/>
    <lineage>
        <taxon>Eukaryota</taxon>
        <taxon>Viridiplantae</taxon>
        <taxon>Streptophyta</taxon>
        <taxon>Embryophyta</taxon>
        <taxon>Tracheophyta</taxon>
        <taxon>Spermatophyta</taxon>
        <taxon>Magnoliopsida</taxon>
        <taxon>eudicotyledons</taxon>
        <taxon>Gunneridae</taxon>
        <taxon>Pentapetalae</taxon>
        <taxon>rosids</taxon>
        <taxon>fabids</taxon>
        <taxon>Fabales</taxon>
        <taxon>Fabaceae</taxon>
        <taxon>Papilionoideae</taxon>
        <taxon>50 kb inversion clade</taxon>
        <taxon>NPAAA clade</taxon>
        <taxon>Hologalegina</taxon>
        <taxon>IRL clade</taxon>
        <taxon>Trifolieae</taxon>
        <taxon>Trifolium</taxon>
    </lineage>
</organism>
<dbReference type="OrthoDB" id="1385698at2759"/>
<dbReference type="SMART" id="SM00448">
    <property type="entry name" value="REC"/>
    <property type="match status" value="1"/>
</dbReference>
<dbReference type="EMBL" id="ASHM01000027">
    <property type="protein sequence ID" value="PNY03684.1"/>
    <property type="molecule type" value="Genomic_DNA"/>
</dbReference>
<evidence type="ECO:0000313" key="4">
    <source>
        <dbReference type="Proteomes" id="UP000236291"/>
    </source>
</evidence>
<reference evidence="3 4" key="2">
    <citation type="journal article" date="2017" name="Front. Plant Sci.">
        <title>Gene Classification and Mining of Molecular Markers Useful in Red Clover (Trifolium pratense) Breeding.</title>
        <authorList>
            <person name="Istvanek J."/>
            <person name="Dluhosova J."/>
            <person name="Dluhos P."/>
            <person name="Patkova L."/>
            <person name="Nedelnik J."/>
            <person name="Repkova J."/>
        </authorList>
    </citation>
    <scope>NUCLEOTIDE SEQUENCE [LARGE SCALE GENOMIC DNA]</scope>
    <source>
        <strain evidence="4">cv. Tatra</strain>
        <tissue evidence="3">Young leaves</tissue>
    </source>
</reference>
<accession>A0A2K3NKX0</accession>
<dbReference type="Pfam" id="PF00072">
    <property type="entry name" value="Response_reg"/>
    <property type="match status" value="1"/>
</dbReference>
<dbReference type="InterPro" id="IPR011006">
    <property type="entry name" value="CheY-like_superfamily"/>
</dbReference>
<dbReference type="InterPro" id="IPR001789">
    <property type="entry name" value="Sig_transdc_resp-reg_receiver"/>
</dbReference>
<evidence type="ECO:0000259" key="2">
    <source>
        <dbReference type="PROSITE" id="PS50110"/>
    </source>
</evidence>
<sequence>MGAPQDHAVTPRKRVLVVDDDDRVRKIHQDQLKSLGVESCFAKNGKEALDIISSDWSARTFDLILMARHMPLMDGILTTMVLRTIGYPSLIYGVSDRLTEAEWEEFFSARPDDIYDEGKPLSIDTMKYIVESVPTPEPCDTWRERVSRLPKQGKGYWYSCFFDQ</sequence>
<dbReference type="PANTHER" id="PTHR43228">
    <property type="entry name" value="TWO-COMPONENT RESPONSE REGULATOR"/>
    <property type="match status" value="1"/>
</dbReference>
<dbReference type="PROSITE" id="PS50110">
    <property type="entry name" value="RESPONSE_REGULATORY"/>
    <property type="match status" value="1"/>
</dbReference>
<dbReference type="PANTHER" id="PTHR43228:SF19">
    <property type="entry name" value="RESPONSE REGULATOR RECEIVER DOMAIN PROTEIN"/>
    <property type="match status" value="1"/>
</dbReference>
<name>A0A2K3NKX0_TRIPR</name>
<dbReference type="InterPro" id="IPR052048">
    <property type="entry name" value="ST_Response_Regulator"/>
</dbReference>
<dbReference type="Gene3D" id="3.40.50.2300">
    <property type="match status" value="1"/>
</dbReference>
<dbReference type="AlphaFoldDB" id="A0A2K3NKX0"/>
<gene>
    <name evidence="3" type="ORF">L195_g000091</name>
</gene>
<evidence type="ECO:0000256" key="1">
    <source>
        <dbReference type="PROSITE-ProRule" id="PRU00169"/>
    </source>
</evidence>
<protein>
    <submittedName>
        <fullName evidence="3">Two-component response regulator ARR22-like protein</fullName>
    </submittedName>
</protein>
<evidence type="ECO:0000313" key="3">
    <source>
        <dbReference type="EMBL" id="PNY03684.1"/>
    </source>
</evidence>
<reference evidence="3 4" key="1">
    <citation type="journal article" date="2014" name="Am. J. Bot.">
        <title>Genome assembly and annotation for red clover (Trifolium pratense; Fabaceae).</title>
        <authorList>
            <person name="Istvanek J."/>
            <person name="Jaros M."/>
            <person name="Krenek A."/>
            <person name="Repkova J."/>
        </authorList>
    </citation>
    <scope>NUCLEOTIDE SEQUENCE [LARGE SCALE GENOMIC DNA]</scope>
    <source>
        <strain evidence="4">cv. Tatra</strain>
        <tissue evidence="3">Young leaves</tissue>
    </source>
</reference>
<comment type="caution">
    <text evidence="1">Lacks conserved residue(s) required for the propagation of feature annotation.</text>
</comment>
<dbReference type="STRING" id="57577.A0A2K3NKX0"/>
<dbReference type="GO" id="GO:0000160">
    <property type="term" value="P:phosphorelay signal transduction system"/>
    <property type="evidence" value="ECO:0007669"/>
    <property type="project" value="InterPro"/>
</dbReference>
<proteinExistence type="predicted"/>
<feature type="domain" description="Response regulatory" evidence="2">
    <location>
        <begin position="14"/>
        <end position="134"/>
    </location>
</feature>
<dbReference type="Proteomes" id="UP000236291">
    <property type="component" value="Unassembled WGS sequence"/>
</dbReference>